<accession>A0ABN2NBD5</accession>
<sequence>MTPAPGAAPPVTAPALPDSPVPAPRAPQGEAPPAVDPFAPSPRRLAPLVPTGALGWGAVGLGVLTGATALVAGVMPALLVLGVFLAAVVGLYAVRRPAIALIFLVAGEFSDAGQVLASNGIPSVYNASLLLGALSIMLALFDRDSRARLRTFPWLPAALLGVYLLSEMPGVFSSVAPDATSSFVADQFKDALFLVIVLGLARLVTRPWWVAAALVLPIAVICGFSVVNQVFLGGSATATFGGFATISAASGEAITTPRYAGPLPDSNFWGRYLVLALPCALALMRRAVVLRRGRWVLLWALCTVLTVAGMYLTQSRGTLLACAMVLVLWFATAGPRMRRLGLILSPVVLLLLFVPGVGNRLVNLDAAFDNQPAYAIDPSIVERTAAQKIALLMFEDHPVVGLGPGAFGSAVPDYASRSNGLLIGTTRAPHNLYLQLLAEAGIVGLAGWIVLMGGMVLLALRIVLRLARARGPDSPERVLAAALLTSVLGWSLASLFLHVAYFRTVLVVLAVIGLLDVLTRPATAAGRRAEWAAVRAASRRVAATVVGAGVAAAVVVGVAVGLFGQESYTARSSYTLMPAPGTYEAYSLDVRSRISVLPAFAGVVGGAVRSPSVVIEAEPANGLITLTATGSSADDARGRLAVADESAGSAVARFGLDRGFRIIAVSPPAVTVERVYPTTVLAGAVVAWALVVGLGSLLLRRFRRSRPVPPPLSPRSTS</sequence>
<feature type="transmembrane region" description="Helical" evidence="6">
    <location>
        <begin position="296"/>
        <end position="312"/>
    </location>
</feature>
<feature type="transmembrane region" description="Helical" evidence="6">
    <location>
        <begin position="540"/>
        <end position="563"/>
    </location>
</feature>
<keyword evidence="2 6" id="KW-0812">Transmembrane</keyword>
<feature type="transmembrane region" description="Helical" evidence="6">
    <location>
        <begin position="340"/>
        <end position="358"/>
    </location>
</feature>
<evidence type="ECO:0000256" key="4">
    <source>
        <dbReference type="ARBA" id="ARBA00023136"/>
    </source>
</evidence>
<comment type="subcellular location">
    <subcellularLocation>
        <location evidence="1">Membrane</location>
        <topology evidence="1">Multi-pass membrane protein</topology>
    </subcellularLocation>
</comment>
<dbReference type="Pfam" id="PF04932">
    <property type="entry name" value="Wzy_C"/>
    <property type="match status" value="1"/>
</dbReference>
<evidence type="ECO:0000313" key="9">
    <source>
        <dbReference type="Proteomes" id="UP001500449"/>
    </source>
</evidence>
<protein>
    <recommendedName>
        <fullName evidence="7">O-antigen ligase-related domain-containing protein</fullName>
    </recommendedName>
</protein>
<keyword evidence="9" id="KW-1185">Reference proteome</keyword>
<reference evidence="8 9" key="1">
    <citation type="journal article" date="2019" name="Int. J. Syst. Evol. Microbiol.">
        <title>The Global Catalogue of Microorganisms (GCM) 10K type strain sequencing project: providing services to taxonomists for standard genome sequencing and annotation.</title>
        <authorList>
            <consortium name="The Broad Institute Genomics Platform"/>
            <consortium name="The Broad Institute Genome Sequencing Center for Infectious Disease"/>
            <person name="Wu L."/>
            <person name="Ma J."/>
        </authorList>
    </citation>
    <scope>NUCLEOTIDE SEQUENCE [LARGE SCALE GENOMIC DNA]</scope>
    <source>
        <strain evidence="8 9">JCM 16009</strain>
    </source>
</reference>
<dbReference type="InterPro" id="IPR051533">
    <property type="entry name" value="WaaL-like"/>
</dbReference>
<name>A0ABN2NBD5_9PSEU</name>
<evidence type="ECO:0000256" key="5">
    <source>
        <dbReference type="SAM" id="MobiDB-lite"/>
    </source>
</evidence>
<keyword evidence="3 6" id="KW-1133">Transmembrane helix</keyword>
<proteinExistence type="predicted"/>
<keyword evidence="4 6" id="KW-0472">Membrane</keyword>
<organism evidence="8 9">
    <name type="scientific">Pseudonocardia ailaonensis</name>
    <dbReference type="NCBI Taxonomy" id="367279"/>
    <lineage>
        <taxon>Bacteria</taxon>
        <taxon>Bacillati</taxon>
        <taxon>Actinomycetota</taxon>
        <taxon>Actinomycetes</taxon>
        <taxon>Pseudonocardiales</taxon>
        <taxon>Pseudonocardiaceae</taxon>
        <taxon>Pseudonocardia</taxon>
    </lineage>
</organism>
<dbReference type="PANTHER" id="PTHR37422:SF13">
    <property type="entry name" value="LIPOPOLYSACCHARIDE BIOSYNTHESIS PROTEIN PA4999-RELATED"/>
    <property type="match status" value="1"/>
</dbReference>
<dbReference type="PANTHER" id="PTHR37422">
    <property type="entry name" value="TEICHURONIC ACID BIOSYNTHESIS PROTEIN TUAE"/>
    <property type="match status" value="1"/>
</dbReference>
<feature type="transmembrane region" description="Helical" evidence="6">
    <location>
        <begin position="476"/>
        <end position="493"/>
    </location>
</feature>
<gene>
    <name evidence="8" type="ORF">GCM10009836_46630</name>
</gene>
<feature type="transmembrane region" description="Helical" evidence="6">
    <location>
        <begin position="45"/>
        <end position="64"/>
    </location>
</feature>
<feature type="transmembrane region" description="Helical" evidence="6">
    <location>
        <begin position="675"/>
        <end position="699"/>
    </location>
</feature>
<feature type="compositionally biased region" description="Pro residues" evidence="5">
    <location>
        <begin position="1"/>
        <end position="25"/>
    </location>
</feature>
<feature type="transmembrane region" description="Helical" evidence="6">
    <location>
        <begin position="70"/>
        <end position="92"/>
    </location>
</feature>
<feature type="region of interest" description="Disordered" evidence="5">
    <location>
        <begin position="1"/>
        <end position="37"/>
    </location>
</feature>
<dbReference type="EMBL" id="BAAAQK010000018">
    <property type="protein sequence ID" value="GAA1861153.1"/>
    <property type="molecule type" value="Genomic_DNA"/>
</dbReference>
<feature type="transmembrane region" description="Helical" evidence="6">
    <location>
        <begin position="208"/>
        <end position="227"/>
    </location>
</feature>
<evidence type="ECO:0000313" key="8">
    <source>
        <dbReference type="EMBL" id="GAA1861153.1"/>
    </source>
</evidence>
<evidence type="ECO:0000256" key="2">
    <source>
        <dbReference type="ARBA" id="ARBA00022692"/>
    </source>
</evidence>
<feature type="transmembrane region" description="Helical" evidence="6">
    <location>
        <begin position="499"/>
        <end position="519"/>
    </location>
</feature>
<feature type="transmembrane region" description="Helical" evidence="6">
    <location>
        <begin position="123"/>
        <end position="141"/>
    </location>
</feature>
<dbReference type="Proteomes" id="UP001500449">
    <property type="component" value="Unassembled WGS sequence"/>
</dbReference>
<dbReference type="InterPro" id="IPR007016">
    <property type="entry name" value="O-antigen_ligase-rel_domated"/>
</dbReference>
<feature type="transmembrane region" description="Helical" evidence="6">
    <location>
        <begin position="153"/>
        <end position="172"/>
    </location>
</feature>
<comment type="caution">
    <text evidence="8">The sequence shown here is derived from an EMBL/GenBank/DDBJ whole genome shotgun (WGS) entry which is preliminary data.</text>
</comment>
<evidence type="ECO:0000256" key="3">
    <source>
        <dbReference type="ARBA" id="ARBA00022989"/>
    </source>
</evidence>
<evidence type="ECO:0000259" key="7">
    <source>
        <dbReference type="Pfam" id="PF04932"/>
    </source>
</evidence>
<feature type="domain" description="O-antigen ligase-related" evidence="7">
    <location>
        <begin position="302"/>
        <end position="449"/>
    </location>
</feature>
<feature type="transmembrane region" description="Helical" evidence="6">
    <location>
        <begin position="318"/>
        <end position="333"/>
    </location>
</feature>
<evidence type="ECO:0000256" key="6">
    <source>
        <dbReference type="SAM" id="Phobius"/>
    </source>
</evidence>
<feature type="transmembrane region" description="Helical" evidence="6">
    <location>
        <begin position="268"/>
        <end position="284"/>
    </location>
</feature>
<evidence type="ECO:0000256" key="1">
    <source>
        <dbReference type="ARBA" id="ARBA00004141"/>
    </source>
</evidence>
<feature type="transmembrane region" description="Helical" evidence="6">
    <location>
        <begin position="442"/>
        <end position="464"/>
    </location>
</feature>